<gene>
    <name evidence="1" type="ORF">ILEXP_LOCUS47227</name>
</gene>
<feature type="non-terminal residue" evidence="1">
    <location>
        <position position="1"/>
    </location>
</feature>
<protein>
    <submittedName>
        <fullName evidence="1">Uncharacterized protein</fullName>
    </submittedName>
</protein>
<comment type="caution">
    <text evidence="1">The sequence shown here is derived from an EMBL/GenBank/DDBJ whole genome shotgun (WGS) entry which is preliminary data.</text>
</comment>
<organism evidence="1 2">
    <name type="scientific">Ilex paraguariensis</name>
    <name type="common">yerba mate</name>
    <dbReference type="NCBI Taxonomy" id="185542"/>
    <lineage>
        <taxon>Eukaryota</taxon>
        <taxon>Viridiplantae</taxon>
        <taxon>Streptophyta</taxon>
        <taxon>Embryophyta</taxon>
        <taxon>Tracheophyta</taxon>
        <taxon>Spermatophyta</taxon>
        <taxon>Magnoliopsida</taxon>
        <taxon>eudicotyledons</taxon>
        <taxon>Gunneridae</taxon>
        <taxon>Pentapetalae</taxon>
        <taxon>asterids</taxon>
        <taxon>campanulids</taxon>
        <taxon>Aquifoliales</taxon>
        <taxon>Aquifoliaceae</taxon>
        <taxon>Ilex</taxon>
    </lineage>
</organism>
<dbReference type="Proteomes" id="UP001642360">
    <property type="component" value="Unassembled WGS sequence"/>
</dbReference>
<proteinExistence type="predicted"/>
<sequence>EEKHFHWCCICKSSEERVVTLFIIARWYCAQVVFSVRLGVGDAKVSEANVVYVERNSGSVEASDTVGYSFSVSYGTIWTDRNMIMKELRYPAQVYT</sequence>
<keyword evidence="2" id="KW-1185">Reference proteome</keyword>
<dbReference type="EMBL" id="CAUOFW020007034">
    <property type="protein sequence ID" value="CAK9177347.1"/>
    <property type="molecule type" value="Genomic_DNA"/>
</dbReference>
<reference evidence="1 2" key="1">
    <citation type="submission" date="2024-02" db="EMBL/GenBank/DDBJ databases">
        <authorList>
            <person name="Vignale AGUSTIN F."/>
            <person name="Sosa J E."/>
            <person name="Modenutti C."/>
        </authorList>
    </citation>
    <scope>NUCLEOTIDE SEQUENCE [LARGE SCALE GENOMIC DNA]</scope>
</reference>
<dbReference type="AlphaFoldDB" id="A0ABC8U6I9"/>
<evidence type="ECO:0000313" key="2">
    <source>
        <dbReference type="Proteomes" id="UP001642360"/>
    </source>
</evidence>
<name>A0ABC8U6I9_9AQUA</name>
<evidence type="ECO:0000313" key="1">
    <source>
        <dbReference type="EMBL" id="CAK9177347.1"/>
    </source>
</evidence>
<accession>A0ABC8U6I9</accession>